<evidence type="ECO:0000313" key="4">
    <source>
        <dbReference type="RefSeq" id="XP_010480120.1"/>
    </source>
</evidence>
<feature type="coiled-coil region" evidence="1">
    <location>
        <begin position="355"/>
        <end position="382"/>
    </location>
</feature>
<feature type="coiled-coil region" evidence="1">
    <location>
        <begin position="550"/>
        <end position="585"/>
    </location>
</feature>
<dbReference type="Proteomes" id="UP000694864">
    <property type="component" value="Chromosome 17"/>
</dbReference>
<reference evidence="3" key="2">
    <citation type="journal article" date="2014" name="Nat. Commun.">
        <title>The emerging biofuel crop Camelina sativa retains a highly undifferentiated hexaploid genome structure.</title>
        <authorList>
            <person name="Kagale S."/>
            <person name="Koh C."/>
            <person name="Nixon J."/>
            <person name="Bollina V."/>
            <person name="Clarke W.E."/>
            <person name="Tuteja R."/>
            <person name="Spillane C."/>
            <person name="Robinson S.J."/>
            <person name="Links M.G."/>
            <person name="Clarke C."/>
            <person name="Higgins E.E."/>
            <person name="Huebert T."/>
            <person name="Sharpe A.G."/>
            <person name="Parkin I.A."/>
        </authorList>
    </citation>
    <scope>NUCLEOTIDE SEQUENCE [LARGE SCALE GENOMIC DNA]</scope>
    <source>
        <strain evidence="3">r\DH55</strain>
    </source>
</reference>
<evidence type="ECO:0000256" key="2">
    <source>
        <dbReference type="SAM" id="MobiDB-lite"/>
    </source>
</evidence>
<evidence type="ECO:0000313" key="5">
    <source>
        <dbReference type="RefSeq" id="XP_010480121.1"/>
    </source>
</evidence>
<reference evidence="3" key="1">
    <citation type="journal article" date="1997" name="Nucleic Acids Res.">
        <title>tRNAscan-SE: a program for improved detection of transfer RNA genes in genomic sequence.</title>
        <authorList>
            <person name="Lowe T.M."/>
            <person name="Eddy S.R."/>
        </authorList>
    </citation>
    <scope>NUCLEOTIDE SEQUENCE [LARGE SCALE GENOMIC DNA]</scope>
    <source>
        <strain evidence="3">r\DH55</strain>
    </source>
</reference>
<feature type="compositionally biased region" description="Low complexity" evidence="2">
    <location>
        <begin position="20"/>
        <end position="29"/>
    </location>
</feature>
<evidence type="ECO:0000256" key="1">
    <source>
        <dbReference type="SAM" id="Coils"/>
    </source>
</evidence>
<keyword evidence="3" id="KW-1185">Reference proteome</keyword>
<name>A0ABM0X3N6_CAMSA</name>
<proteinExistence type="predicted"/>
<dbReference type="RefSeq" id="XP_010480121.1">
    <property type="nucleotide sequence ID" value="XM_010481819.2"/>
</dbReference>
<dbReference type="RefSeq" id="XP_010480120.1">
    <property type="nucleotide sequence ID" value="XM_010481818.2"/>
</dbReference>
<evidence type="ECO:0000313" key="3">
    <source>
        <dbReference type="Proteomes" id="UP000694864"/>
    </source>
</evidence>
<feature type="region of interest" description="Disordered" evidence="2">
    <location>
        <begin position="15"/>
        <end position="42"/>
    </location>
</feature>
<protein>
    <submittedName>
        <fullName evidence="4 5">Uncharacterized protein LOC104758858</fullName>
    </submittedName>
</protein>
<dbReference type="GeneID" id="104758858"/>
<sequence length="695" mass="77813">MTNPTGVIANLESVEEEKLGSSSSSIISENHPDGTGDVNFDTTGDVKIVGGETRRSPCSIIASNRGETGGETQMTNLTVPTADANFDSEALRSSCSTIDIAANHPDGTGETGSSIIPSNNLAFLSFLSPDGTGSSNNRVGLWDFERVASSSEMMNKLTNQFDRCLSDSEGVTTDALKNRSKGSLFMMTLPQIQNRRTLIRFPEVERRFHMFSREEQQSLDSASASSAVVVAMENEETKEKKMAGAVVVAKENEETKEENMTGAVVVAKEKKMTGAVVVSKEDTVDSLQASRRQYLLSCHEYKVHIKKIEEILPRSIDMEMKQLLESYIASAAAALKEYEASLGNNNSEYSCDMLMETLSVAKKEARETLSSALEKIIDKEKEEKKKKDDYLRSCHGYKLYIKKIEEILPRSIDMEMKELLESYIASAAAALKEYEASLGNNNSEYSCDMLMETLSVAKKEARETLSSALKKIMDKEKEEKKEKKKKDDYLLSCHDYKMLIKKIEEILPRSIDMEMKQLLETYIASAAAALKEYEASLGNNNSEYSCDMLMETLSVAKKEARETLSSALEKIMDKEKEEKKEKKDKDEYLLSLHDFKVHLQKVQDIVPRSINMEMKESLEGYIARATHSLEMCEATAGNKKSESSYYKLMGSLSAAKKEARATLSSALEKIMDKEKKEKKEQKKKDKKAREDKKKK</sequence>
<organism evidence="3 4">
    <name type="scientific">Camelina sativa</name>
    <name type="common">False flax</name>
    <name type="synonym">Myagrum sativum</name>
    <dbReference type="NCBI Taxonomy" id="90675"/>
    <lineage>
        <taxon>Eukaryota</taxon>
        <taxon>Viridiplantae</taxon>
        <taxon>Streptophyta</taxon>
        <taxon>Embryophyta</taxon>
        <taxon>Tracheophyta</taxon>
        <taxon>Spermatophyta</taxon>
        <taxon>Magnoliopsida</taxon>
        <taxon>eudicotyledons</taxon>
        <taxon>Gunneridae</taxon>
        <taxon>Pentapetalae</taxon>
        <taxon>rosids</taxon>
        <taxon>malvids</taxon>
        <taxon>Brassicales</taxon>
        <taxon>Brassicaceae</taxon>
        <taxon>Camelineae</taxon>
        <taxon>Camelina</taxon>
    </lineage>
</organism>
<reference evidence="4 5" key="3">
    <citation type="submission" date="2025-05" db="UniProtKB">
        <authorList>
            <consortium name="RefSeq"/>
        </authorList>
    </citation>
    <scope>IDENTIFICATION</scope>
    <source>
        <tissue evidence="4 5">Leaf</tissue>
    </source>
</reference>
<gene>
    <name evidence="4 5" type="primary">LOC104758858</name>
</gene>
<accession>A0ABM0X3N6</accession>
<feature type="region of interest" description="Disordered" evidence="2">
    <location>
        <begin position="670"/>
        <end position="695"/>
    </location>
</feature>
<feature type="coiled-coil region" evidence="1">
    <location>
        <begin position="458"/>
        <end position="486"/>
    </location>
</feature>
<keyword evidence="1" id="KW-0175">Coiled coil</keyword>